<keyword evidence="11" id="KW-1185">Reference proteome</keyword>
<keyword evidence="5" id="KW-0804">Transcription</keyword>
<feature type="DNA-binding region" description="OmpR/PhoB-type" evidence="7">
    <location>
        <begin position="124"/>
        <end position="222"/>
    </location>
</feature>
<dbReference type="AlphaFoldDB" id="A0A512MDD9"/>
<feature type="modified residue" description="4-aspartylphosphate" evidence="6">
    <location>
        <position position="51"/>
    </location>
</feature>
<dbReference type="FunFam" id="1.10.10.10:FF:000005">
    <property type="entry name" value="Two-component system response regulator"/>
    <property type="match status" value="1"/>
</dbReference>
<evidence type="ECO:0000256" key="7">
    <source>
        <dbReference type="PROSITE-ProRule" id="PRU01091"/>
    </source>
</evidence>
<dbReference type="Pfam" id="PF00072">
    <property type="entry name" value="Response_reg"/>
    <property type="match status" value="1"/>
</dbReference>
<protein>
    <submittedName>
        <fullName evidence="10">DNA-binding response regulator</fullName>
    </submittedName>
</protein>
<evidence type="ECO:0000256" key="2">
    <source>
        <dbReference type="ARBA" id="ARBA00023012"/>
    </source>
</evidence>
<dbReference type="PANTHER" id="PTHR48111:SF76">
    <property type="entry name" value="TWO-COMPONENT RESPONSE REGULATOR"/>
    <property type="match status" value="1"/>
</dbReference>
<dbReference type="SMART" id="SM00448">
    <property type="entry name" value="REC"/>
    <property type="match status" value="1"/>
</dbReference>
<evidence type="ECO:0000256" key="1">
    <source>
        <dbReference type="ARBA" id="ARBA00022553"/>
    </source>
</evidence>
<dbReference type="GO" id="GO:0006355">
    <property type="term" value="P:regulation of DNA-templated transcription"/>
    <property type="evidence" value="ECO:0007669"/>
    <property type="project" value="InterPro"/>
</dbReference>
<dbReference type="GO" id="GO:0000156">
    <property type="term" value="F:phosphorelay response regulator activity"/>
    <property type="evidence" value="ECO:0007669"/>
    <property type="project" value="TreeGrafter"/>
</dbReference>
<dbReference type="PROSITE" id="PS51755">
    <property type="entry name" value="OMPR_PHOB"/>
    <property type="match status" value="1"/>
</dbReference>
<dbReference type="InterPro" id="IPR001867">
    <property type="entry name" value="OmpR/PhoB-type_DNA-bd"/>
</dbReference>
<accession>A0A512MDD9</accession>
<dbReference type="EMBL" id="BKAG01000035">
    <property type="protein sequence ID" value="GEP44749.1"/>
    <property type="molecule type" value="Genomic_DNA"/>
</dbReference>
<evidence type="ECO:0000256" key="3">
    <source>
        <dbReference type="ARBA" id="ARBA00023015"/>
    </source>
</evidence>
<dbReference type="InterPro" id="IPR036388">
    <property type="entry name" value="WH-like_DNA-bd_sf"/>
</dbReference>
<keyword evidence="2" id="KW-0902">Two-component regulatory system</keyword>
<comment type="caution">
    <text evidence="10">The sequence shown here is derived from an EMBL/GenBank/DDBJ whole genome shotgun (WGS) entry which is preliminary data.</text>
</comment>
<feature type="domain" description="Response regulatory" evidence="8">
    <location>
        <begin position="2"/>
        <end position="116"/>
    </location>
</feature>
<evidence type="ECO:0000259" key="8">
    <source>
        <dbReference type="PROSITE" id="PS50110"/>
    </source>
</evidence>
<dbReference type="InterPro" id="IPR001789">
    <property type="entry name" value="Sig_transdc_resp-reg_receiver"/>
</dbReference>
<dbReference type="InterPro" id="IPR011006">
    <property type="entry name" value="CheY-like_superfamily"/>
</dbReference>
<sequence length="223" mass="24544">MRILVIEDEIKVARFIEQGLREEGFTVETALDGGAGLTKALSGAFDLLILDVMLPVKDGFSVLRELRGAGVTSRVLMLTARDGVGDRVHGLDLGADDYLVKPFAFAELLARVRALLRRGVSEEPGLLHVADLQVDLRGRRVTRSGQLVTLSAKEFGVLAYLLRRAGHVVSRSELAEQVWEDLQNTPSNVIEVTVYHLREKIDRGFAPALIQTVRGSGYLMQKP</sequence>
<gene>
    <name evidence="10" type="primary">copR</name>
    <name evidence="10" type="ORF">BGE01nite_40400</name>
</gene>
<dbReference type="SMART" id="SM00862">
    <property type="entry name" value="Trans_reg_C"/>
    <property type="match status" value="1"/>
</dbReference>
<name>A0A512MDD9_9BACT</name>
<dbReference type="Gene3D" id="1.10.10.10">
    <property type="entry name" value="Winged helix-like DNA-binding domain superfamily/Winged helix DNA-binding domain"/>
    <property type="match status" value="1"/>
</dbReference>
<dbReference type="Proteomes" id="UP000321577">
    <property type="component" value="Unassembled WGS sequence"/>
</dbReference>
<keyword evidence="4 7" id="KW-0238">DNA-binding</keyword>
<evidence type="ECO:0000313" key="10">
    <source>
        <dbReference type="EMBL" id="GEP44749.1"/>
    </source>
</evidence>
<evidence type="ECO:0000259" key="9">
    <source>
        <dbReference type="PROSITE" id="PS51755"/>
    </source>
</evidence>
<keyword evidence="1 6" id="KW-0597">Phosphoprotein</keyword>
<evidence type="ECO:0000256" key="6">
    <source>
        <dbReference type="PROSITE-ProRule" id="PRU00169"/>
    </source>
</evidence>
<dbReference type="RefSeq" id="WP_146852998.1">
    <property type="nucleotide sequence ID" value="NZ_BKAG01000035.1"/>
</dbReference>
<dbReference type="GO" id="GO:0005829">
    <property type="term" value="C:cytosol"/>
    <property type="evidence" value="ECO:0007669"/>
    <property type="project" value="TreeGrafter"/>
</dbReference>
<dbReference type="PANTHER" id="PTHR48111">
    <property type="entry name" value="REGULATOR OF RPOS"/>
    <property type="match status" value="1"/>
</dbReference>
<dbReference type="OrthoDB" id="9790454at2"/>
<evidence type="ECO:0000256" key="4">
    <source>
        <dbReference type="ARBA" id="ARBA00023125"/>
    </source>
</evidence>
<proteinExistence type="predicted"/>
<dbReference type="Pfam" id="PF00486">
    <property type="entry name" value="Trans_reg_C"/>
    <property type="match status" value="1"/>
</dbReference>
<dbReference type="GO" id="GO:0000976">
    <property type="term" value="F:transcription cis-regulatory region binding"/>
    <property type="evidence" value="ECO:0007669"/>
    <property type="project" value="TreeGrafter"/>
</dbReference>
<dbReference type="CDD" id="cd00383">
    <property type="entry name" value="trans_reg_C"/>
    <property type="match status" value="1"/>
</dbReference>
<evidence type="ECO:0000313" key="11">
    <source>
        <dbReference type="Proteomes" id="UP000321577"/>
    </source>
</evidence>
<reference evidence="10 11" key="1">
    <citation type="submission" date="2019-07" db="EMBL/GenBank/DDBJ databases">
        <title>Whole genome shotgun sequence of Brevifollis gellanilyticus NBRC 108608.</title>
        <authorList>
            <person name="Hosoyama A."/>
            <person name="Uohara A."/>
            <person name="Ohji S."/>
            <person name="Ichikawa N."/>
        </authorList>
    </citation>
    <scope>NUCLEOTIDE SEQUENCE [LARGE SCALE GENOMIC DNA]</scope>
    <source>
        <strain evidence="10 11">NBRC 108608</strain>
    </source>
</reference>
<dbReference type="PROSITE" id="PS50110">
    <property type="entry name" value="RESPONSE_REGULATORY"/>
    <property type="match status" value="1"/>
</dbReference>
<dbReference type="InterPro" id="IPR039420">
    <property type="entry name" value="WalR-like"/>
</dbReference>
<dbReference type="SUPFAM" id="SSF52172">
    <property type="entry name" value="CheY-like"/>
    <property type="match status" value="1"/>
</dbReference>
<evidence type="ECO:0000256" key="5">
    <source>
        <dbReference type="ARBA" id="ARBA00023163"/>
    </source>
</evidence>
<dbReference type="Gene3D" id="3.40.50.2300">
    <property type="match status" value="1"/>
</dbReference>
<feature type="domain" description="OmpR/PhoB-type" evidence="9">
    <location>
        <begin position="124"/>
        <end position="222"/>
    </location>
</feature>
<dbReference type="Gene3D" id="6.10.250.690">
    <property type="match status" value="1"/>
</dbReference>
<keyword evidence="3" id="KW-0805">Transcription regulation</keyword>
<dbReference type="GO" id="GO:0032993">
    <property type="term" value="C:protein-DNA complex"/>
    <property type="evidence" value="ECO:0007669"/>
    <property type="project" value="TreeGrafter"/>
</dbReference>
<organism evidence="10 11">
    <name type="scientific">Brevifollis gellanilyticus</name>
    <dbReference type="NCBI Taxonomy" id="748831"/>
    <lineage>
        <taxon>Bacteria</taxon>
        <taxon>Pseudomonadati</taxon>
        <taxon>Verrucomicrobiota</taxon>
        <taxon>Verrucomicrobiia</taxon>
        <taxon>Verrucomicrobiales</taxon>
        <taxon>Verrucomicrobiaceae</taxon>
    </lineage>
</organism>